<sequence>MLLNDWKSIEMNKLSFKLWITGTLRVLPENVSNDYVASSIISKIYQCDVKRLALRDQVISLNELSFLCSSVKDLELYCVTVKNDDGTVVAFEKLVEQLPNAKEIR</sequence>
<accession>A0A914YWV3</accession>
<dbReference type="Proteomes" id="UP000887577">
    <property type="component" value="Unplaced"/>
</dbReference>
<organism evidence="1 2">
    <name type="scientific">Panagrolaimus superbus</name>
    <dbReference type="NCBI Taxonomy" id="310955"/>
    <lineage>
        <taxon>Eukaryota</taxon>
        <taxon>Metazoa</taxon>
        <taxon>Ecdysozoa</taxon>
        <taxon>Nematoda</taxon>
        <taxon>Chromadorea</taxon>
        <taxon>Rhabditida</taxon>
        <taxon>Tylenchina</taxon>
        <taxon>Panagrolaimomorpha</taxon>
        <taxon>Panagrolaimoidea</taxon>
        <taxon>Panagrolaimidae</taxon>
        <taxon>Panagrolaimus</taxon>
    </lineage>
</organism>
<evidence type="ECO:0000313" key="2">
    <source>
        <dbReference type="WBParaSite" id="PSU_v2.g5019.t1"/>
    </source>
</evidence>
<name>A0A914YWV3_9BILA</name>
<dbReference type="WBParaSite" id="PSU_v2.g5019.t1">
    <property type="protein sequence ID" value="PSU_v2.g5019.t1"/>
    <property type="gene ID" value="PSU_v2.g5019"/>
</dbReference>
<reference evidence="2" key="1">
    <citation type="submission" date="2022-11" db="UniProtKB">
        <authorList>
            <consortium name="WormBaseParasite"/>
        </authorList>
    </citation>
    <scope>IDENTIFICATION</scope>
</reference>
<proteinExistence type="predicted"/>
<protein>
    <submittedName>
        <fullName evidence="2">Uncharacterized protein</fullName>
    </submittedName>
</protein>
<keyword evidence="1" id="KW-1185">Reference proteome</keyword>
<dbReference type="AlphaFoldDB" id="A0A914YWV3"/>
<evidence type="ECO:0000313" key="1">
    <source>
        <dbReference type="Proteomes" id="UP000887577"/>
    </source>
</evidence>